<gene>
    <name evidence="6" type="primary">lon</name>
    <name evidence="6" type="ORF">STSP2_01615</name>
</gene>
<dbReference type="Pfam" id="PF20437">
    <property type="entry name" value="LonC_helical"/>
    <property type="match status" value="1"/>
</dbReference>
<dbReference type="InterPro" id="IPR027065">
    <property type="entry name" value="Lon_Prtase"/>
</dbReference>
<dbReference type="GO" id="GO:0005524">
    <property type="term" value="F:ATP binding"/>
    <property type="evidence" value="ECO:0007669"/>
    <property type="project" value="InterPro"/>
</dbReference>
<comment type="similarity">
    <text evidence="2">Belongs to the peptidase S16 family.</text>
</comment>
<sequence length="819" mass="91677">MTKQTKQARKTQSHKLKKANEPVQLTPDEVDIDFKDGTFAFKNTSEVEPLEEILGQDKAMNAIEVGLGIPQDGYNIYVAGLTGTGKMNTVKRSLKKRLDGSKVPADWVYVHNFEDPDQPRCMKLKPGKGKQLQKDMSNLVERLQQALPKAFRQEDFSKEKQQLSAKYQKKTDEMIEDLRNDAKERGFEMNLTSEGGINFIPKHDDKPIENQEQYDELPQEEKDRIEEGQQELTKKADCIIQQQRDIMQELTEEVRQIEKRFTSYVVQPMIEAIKSGYQDNDEILNYLDQVADHILDNLEKFQQNKQQNPTAALMQGLTGGGGDAQPRFLEYQVNLIVDHHKSKTAPVVIEEAPTYQNLFGHIERTADARGRLVTNHTQIKAGSILRANGGYVVFNIEDALTEPFVYKNLKRVLKSGTLQIESLNPFMPFSTGGLRPQPIPVSAKVVVVGSPLIYQLLRHYDDEFASIFKIRADFGTEMNRDKKQQFQYVQFIARLARDEKLLPLDNEAAKEIVRFGSRQASDKQKLVTKFSEVADILRESNYFAQKDDADTITADHILKALDNRVYRTNRIAEKIREMIDEGSILIDTEGTAPGQVNGLGVLDLGDYMFGKPSRVTASVGLGTDGLINIERESKLSGSTHDKGVLILGGYIRNMFGKDKPLALSASICFEQNYAGVDGDSASAAELLALLSAISGVPIRQDIGITGSINQFGQIQAIGGVNEKVEGFFDVCKTKGITGTQGVCIPQSNVKNLILRKDVRKAIEEGEFHIYPVTTVDQALELLTGKQAGTPDQKGTIFHEVDTRLHSMAEELKNFASQKK</sequence>
<proteinExistence type="inferred from homology"/>
<reference evidence="7" key="1">
    <citation type="submission" date="2017-02" db="EMBL/GenBank/DDBJ databases">
        <title>Comparative genomics and description of representatives of a novel lineage of planctomycetes thriving in anoxic sediments.</title>
        <authorList>
            <person name="Spring S."/>
            <person name="Bunk B."/>
            <person name="Sproer C."/>
        </authorList>
    </citation>
    <scope>NUCLEOTIDE SEQUENCE [LARGE SCALE GENOMIC DNA]</scope>
    <source>
        <strain evidence="7">ST-NAGAB-D1</strain>
    </source>
</reference>
<protein>
    <recommendedName>
        <fullName evidence="2">endopeptidase La</fullName>
        <ecNumber evidence="2">3.4.21.53</ecNumber>
    </recommendedName>
</protein>
<dbReference type="InterPro" id="IPR014721">
    <property type="entry name" value="Ribsml_uS5_D2-typ_fold_subgr"/>
</dbReference>
<dbReference type="InterPro" id="IPR008269">
    <property type="entry name" value="Lon_proteolytic"/>
</dbReference>
<dbReference type="SUPFAM" id="SSF52540">
    <property type="entry name" value="P-loop containing nucleoside triphosphate hydrolases"/>
    <property type="match status" value="1"/>
</dbReference>
<dbReference type="AlphaFoldDB" id="A0A1U9NKJ6"/>
<comment type="catalytic activity">
    <reaction evidence="2">
        <text>Hydrolysis of proteins in presence of ATP.</text>
        <dbReference type="EC" id="3.4.21.53"/>
    </reaction>
</comment>
<dbReference type="Gene3D" id="3.30.230.10">
    <property type="match status" value="1"/>
</dbReference>
<dbReference type="Pfam" id="PF20436">
    <property type="entry name" value="LonB_AAA-LID"/>
    <property type="match status" value="1"/>
</dbReference>
<dbReference type="PROSITE" id="PS51786">
    <property type="entry name" value="LON_PROTEOLYTIC"/>
    <property type="match status" value="1"/>
</dbReference>
<evidence type="ECO:0000313" key="7">
    <source>
        <dbReference type="Proteomes" id="UP000189674"/>
    </source>
</evidence>
<evidence type="ECO:0000259" key="5">
    <source>
        <dbReference type="PROSITE" id="PS51786"/>
    </source>
</evidence>
<dbReference type="SUPFAM" id="SSF54211">
    <property type="entry name" value="Ribosomal protein S5 domain 2-like"/>
    <property type="match status" value="1"/>
</dbReference>
<dbReference type="EMBL" id="CP019791">
    <property type="protein sequence ID" value="AQT68451.1"/>
    <property type="molecule type" value="Genomic_DNA"/>
</dbReference>
<evidence type="ECO:0000256" key="2">
    <source>
        <dbReference type="PROSITE-ProRule" id="PRU01122"/>
    </source>
</evidence>
<keyword evidence="7" id="KW-1185">Reference proteome</keyword>
<feature type="active site" evidence="2">
    <location>
        <position position="680"/>
    </location>
</feature>
<accession>A0A1U9NKJ6</accession>
<dbReference type="PRINTS" id="PR00830">
    <property type="entry name" value="ENDOLAPTASE"/>
</dbReference>
<name>A0A1U9NKJ6_9BACT</name>
<feature type="domain" description="Lon proteolytic" evidence="5">
    <location>
        <begin position="590"/>
        <end position="785"/>
    </location>
</feature>
<evidence type="ECO:0000256" key="1">
    <source>
        <dbReference type="ARBA" id="ARBA00022670"/>
    </source>
</evidence>
<dbReference type="RefSeq" id="WP_146661459.1">
    <property type="nucleotide sequence ID" value="NZ_CP019791.1"/>
</dbReference>
<dbReference type="Pfam" id="PF13654">
    <property type="entry name" value="AAA_32"/>
    <property type="match status" value="1"/>
</dbReference>
<dbReference type="GO" id="GO:0004252">
    <property type="term" value="F:serine-type endopeptidase activity"/>
    <property type="evidence" value="ECO:0007669"/>
    <property type="project" value="UniProtKB-UniRule"/>
</dbReference>
<dbReference type="Gene3D" id="1.10.8.60">
    <property type="match status" value="1"/>
</dbReference>
<dbReference type="EC" id="3.4.21.53" evidence="2"/>
<dbReference type="InterPro" id="IPR020568">
    <property type="entry name" value="Ribosomal_Su5_D2-typ_SF"/>
</dbReference>
<dbReference type="Proteomes" id="UP000189674">
    <property type="component" value="Chromosome"/>
</dbReference>
<feature type="compositionally biased region" description="Basic residues" evidence="4">
    <location>
        <begin position="1"/>
        <end position="17"/>
    </location>
</feature>
<dbReference type="Gene3D" id="3.40.50.300">
    <property type="entry name" value="P-loop containing nucleotide triphosphate hydrolases"/>
    <property type="match status" value="2"/>
</dbReference>
<feature type="active site" evidence="2">
    <location>
        <position position="723"/>
    </location>
</feature>
<dbReference type="GO" id="GO:0006508">
    <property type="term" value="P:proteolysis"/>
    <property type="evidence" value="ECO:0007669"/>
    <property type="project" value="UniProtKB-KW"/>
</dbReference>
<dbReference type="PANTHER" id="PTHR10046">
    <property type="entry name" value="ATP DEPENDENT LON PROTEASE FAMILY MEMBER"/>
    <property type="match status" value="1"/>
</dbReference>
<dbReference type="InterPro" id="IPR046844">
    <property type="entry name" value="Lon-like_helical"/>
</dbReference>
<evidence type="ECO:0000313" key="6">
    <source>
        <dbReference type="EMBL" id="AQT68451.1"/>
    </source>
</evidence>
<organism evidence="6 7">
    <name type="scientific">Anaerohalosphaera lusitana</name>
    <dbReference type="NCBI Taxonomy" id="1936003"/>
    <lineage>
        <taxon>Bacteria</taxon>
        <taxon>Pseudomonadati</taxon>
        <taxon>Planctomycetota</taxon>
        <taxon>Phycisphaerae</taxon>
        <taxon>Sedimentisphaerales</taxon>
        <taxon>Anaerohalosphaeraceae</taxon>
        <taxon>Anaerohalosphaera</taxon>
    </lineage>
</organism>
<dbReference type="GO" id="GO:0004176">
    <property type="term" value="F:ATP-dependent peptidase activity"/>
    <property type="evidence" value="ECO:0007669"/>
    <property type="project" value="UniProtKB-UniRule"/>
</dbReference>
<evidence type="ECO:0000256" key="3">
    <source>
        <dbReference type="SAM" id="Coils"/>
    </source>
</evidence>
<dbReference type="GO" id="GO:0030163">
    <property type="term" value="P:protein catabolic process"/>
    <property type="evidence" value="ECO:0007669"/>
    <property type="project" value="InterPro"/>
</dbReference>
<dbReference type="Pfam" id="PF05362">
    <property type="entry name" value="Lon_C"/>
    <property type="match status" value="1"/>
</dbReference>
<keyword evidence="3" id="KW-0175">Coiled coil</keyword>
<feature type="region of interest" description="Disordered" evidence="4">
    <location>
        <begin position="1"/>
        <end position="24"/>
    </location>
</feature>
<keyword evidence="2 6" id="KW-0378">Hydrolase</keyword>
<dbReference type="InterPro" id="IPR046843">
    <property type="entry name" value="LonB_AAA-LID"/>
</dbReference>
<feature type="coiled-coil region" evidence="3">
    <location>
        <begin position="240"/>
        <end position="267"/>
    </location>
</feature>
<dbReference type="OrthoDB" id="9758568at2"/>
<dbReference type="InterPro" id="IPR027417">
    <property type="entry name" value="P-loop_NTPase"/>
</dbReference>
<keyword evidence="2" id="KW-0720">Serine protease</keyword>
<dbReference type="STRING" id="1936003.STSP2_01615"/>
<dbReference type="InterPro" id="IPR041699">
    <property type="entry name" value="AAA_32"/>
</dbReference>
<evidence type="ECO:0000256" key="4">
    <source>
        <dbReference type="SAM" id="MobiDB-lite"/>
    </source>
</evidence>
<dbReference type="KEGG" id="alus:STSP2_01615"/>
<keyword evidence="1 2" id="KW-0645">Protease</keyword>